<gene>
    <name evidence="1" type="ORF">SAMN05443248_1581</name>
</gene>
<organism evidence="1 2">
    <name type="scientific">Bradyrhizobium erythrophlei</name>
    <dbReference type="NCBI Taxonomy" id="1437360"/>
    <lineage>
        <taxon>Bacteria</taxon>
        <taxon>Pseudomonadati</taxon>
        <taxon>Pseudomonadota</taxon>
        <taxon>Alphaproteobacteria</taxon>
        <taxon>Hyphomicrobiales</taxon>
        <taxon>Nitrobacteraceae</taxon>
        <taxon>Bradyrhizobium</taxon>
    </lineage>
</organism>
<dbReference type="AlphaFoldDB" id="A0A1M5JVU4"/>
<dbReference type="EMBL" id="LT670817">
    <property type="protein sequence ID" value="SHG44410.1"/>
    <property type="molecule type" value="Genomic_DNA"/>
</dbReference>
<reference evidence="1 2" key="1">
    <citation type="submission" date="2016-11" db="EMBL/GenBank/DDBJ databases">
        <authorList>
            <person name="Jaros S."/>
            <person name="Januszkiewicz K."/>
            <person name="Wedrychowicz H."/>
        </authorList>
    </citation>
    <scope>NUCLEOTIDE SEQUENCE [LARGE SCALE GENOMIC DNA]</scope>
    <source>
        <strain evidence="1 2">GAS138</strain>
    </source>
</reference>
<evidence type="ECO:0000313" key="2">
    <source>
        <dbReference type="Proteomes" id="UP000189796"/>
    </source>
</evidence>
<dbReference type="Proteomes" id="UP000189796">
    <property type="component" value="Chromosome I"/>
</dbReference>
<protein>
    <submittedName>
        <fullName evidence="1">Uncharacterized protein</fullName>
    </submittedName>
</protein>
<sequence>MTKISKSAASEQAGVLPILALSMIAEARTFSDLVLLASGRYPTELLEFLRGCDHPDPTLQRHVQVLIDDATMIVPGNGHPQGSGLALPHPMDAEWRFTDGTADDLLAAAVDATNEGDAILLMGVPSVVIAALRSRHERLFSVVGEHNVISDELRFLTAKDDRFDHDDAGQRLAAAAILDPPWYLHQFCGMLSEAASRCAIGAHVFLSAPSETVRPSIRDDLRQIDATASQCSLELVDHVPGMLGYRTPFFEMNALRASGIGAWLPEWRRGSKRVYRKNSHGRAFISKLPARSGFEVTLSGVRLRLLDVAQERATTDLIPIHSGEVFPTVSMRAPRRSEAVLWTSGNRAFSVEHKACLAALITIAEDRRLLPEGLYPELSPVRNPKTIDRVSPLIQKLLELAEREFAEATNLLGPEAWETAANDARFLSDSREAPL</sequence>
<evidence type="ECO:0000313" key="1">
    <source>
        <dbReference type="EMBL" id="SHG44410.1"/>
    </source>
</evidence>
<proteinExistence type="predicted"/>
<accession>A0A1M5JVU4</accession>
<name>A0A1M5JVU4_9BRAD</name>